<reference evidence="3" key="1">
    <citation type="submission" date="2023-11" db="EMBL/GenBank/DDBJ databases">
        <authorList>
            <person name="De Vega J J."/>
            <person name="De Vega J J."/>
        </authorList>
    </citation>
    <scope>NUCLEOTIDE SEQUENCE</scope>
</reference>
<dbReference type="Proteomes" id="UP001295794">
    <property type="component" value="Unassembled WGS sequence"/>
</dbReference>
<gene>
    <name evidence="3" type="ORF">MYCIT1_LOCUS38416</name>
</gene>
<dbReference type="SUPFAM" id="SSF57701">
    <property type="entry name" value="Zn2/Cys6 DNA-binding domain"/>
    <property type="match status" value="1"/>
</dbReference>
<keyword evidence="4" id="KW-1185">Reference proteome</keyword>
<dbReference type="GO" id="GO:0008270">
    <property type="term" value="F:zinc ion binding"/>
    <property type="evidence" value="ECO:0007669"/>
    <property type="project" value="InterPro"/>
</dbReference>
<evidence type="ECO:0000256" key="1">
    <source>
        <dbReference type="SAM" id="MobiDB-lite"/>
    </source>
</evidence>
<dbReference type="CDD" id="cd00067">
    <property type="entry name" value="GAL4"/>
    <property type="match status" value="1"/>
</dbReference>
<dbReference type="GO" id="GO:0000981">
    <property type="term" value="F:DNA-binding transcription factor activity, RNA polymerase II-specific"/>
    <property type="evidence" value="ECO:0007669"/>
    <property type="project" value="InterPro"/>
</dbReference>
<dbReference type="PROSITE" id="PS50048">
    <property type="entry name" value="ZN2_CY6_FUNGAL_2"/>
    <property type="match status" value="1"/>
</dbReference>
<dbReference type="Gene3D" id="4.10.240.10">
    <property type="entry name" value="Zn(2)-C6 fungal-type DNA-binding domain"/>
    <property type="match status" value="1"/>
</dbReference>
<accession>A0AAD2I0K5</accession>
<dbReference type="InterPro" id="IPR001138">
    <property type="entry name" value="Zn2Cys6_DnaBD"/>
</dbReference>
<protein>
    <recommendedName>
        <fullName evidence="2">Zn(2)-C6 fungal-type domain-containing protein</fullName>
    </recommendedName>
</protein>
<organism evidence="3 4">
    <name type="scientific">Mycena citricolor</name>
    <dbReference type="NCBI Taxonomy" id="2018698"/>
    <lineage>
        <taxon>Eukaryota</taxon>
        <taxon>Fungi</taxon>
        <taxon>Dikarya</taxon>
        <taxon>Basidiomycota</taxon>
        <taxon>Agaricomycotina</taxon>
        <taxon>Agaricomycetes</taxon>
        <taxon>Agaricomycetidae</taxon>
        <taxon>Agaricales</taxon>
        <taxon>Marasmiineae</taxon>
        <taxon>Mycenaceae</taxon>
        <taxon>Mycena</taxon>
    </lineage>
</organism>
<dbReference type="PROSITE" id="PS00463">
    <property type="entry name" value="ZN2_CY6_FUNGAL_1"/>
    <property type="match status" value="1"/>
</dbReference>
<feature type="region of interest" description="Disordered" evidence="1">
    <location>
        <begin position="146"/>
        <end position="186"/>
    </location>
</feature>
<evidence type="ECO:0000313" key="3">
    <source>
        <dbReference type="EMBL" id="CAK5284900.1"/>
    </source>
</evidence>
<sequence length="186" mass="20629">MTSDSAAANYWPLEGAPIRRMPMACVNCRRRKIKCVTSTKQPSAPCERCTKRKLDCEFVPVSESAEQVAPHRRSTLGGGKPLRRPDAESEIYLHAPYPIPAAGPETAQWNEAPWDYGCNGRVAYDGQGNGDGHGYDCGLQYGARDPSPSKAFQAPYQYNQPGEYRATGTESQSHFSEPQNKSYYYP</sequence>
<comment type="caution">
    <text evidence="3">The sequence shown here is derived from an EMBL/GenBank/DDBJ whole genome shotgun (WGS) entry which is preliminary data.</text>
</comment>
<evidence type="ECO:0000313" key="4">
    <source>
        <dbReference type="Proteomes" id="UP001295794"/>
    </source>
</evidence>
<evidence type="ECO:0000259" key="2">
    <source>
        <dbReference type="PROSITE" id="PS50048"/>
    </source>
</evidence>
<feature type="compositionally biased region" description="Polar residues" evidence="1">
    <location>
        <begin position="168"/>
        <end position="186"/>
    </location>
</feature>
<dbReference type="InterPro" id="IPR036864">
    <property type="entry name" value="Zn2-C6_fun-type_DNA-bd_sf"/>
</dbReference>
<dbReference type="SMART" id="SM00066">
    <property type="entry name" value="GAL4"/>
    <property type="match status" value="1"/>
</dbReference>
<dbReference type="Pfam" id="PF00172">
    <property type="entry name" value="Zn_clus"/>
    <property type="match status" value="1"/>
</dbReference>
<name>A0AAD2I0K5_9AGAR</name>
<feature type="domain" description="Zn(2)-C6 fungal-type" evidence="2">
    <location>
        <begin position="24"/>
        <end position="58"/>
    </location>
</feature>
<proteinExistence type="predicted"/>
<dbReference type="AlphaFoldDB" id="A0AAD2I0K5"/>
<dbReference type="EMBL" id="CAVNYO010000481">
    <property type="protein sequence ID" value="CAK5284900.1"/>
    <property type="molecule type" value="Genomic_DNA"/>
</dbReference>